<dbReference type="AlphaFoldDB" id="A0A1T4LH97"/>
<accession>A0A1T4LH97</accession>
<dbReference type="STRING" id="1122192.SAMN02745673_00668"/>
<dbReference type="Pfam" id="PF04296">
    <property type="entry name" value="YlxR"/>
    <property type="match status" value="1"/>
</dbReference>
<evidence type="ECO:0000313" key="3">
    <source>
        <dbReference type="Proteomes" id="UP000190637"/>
    </source>
</evidence>
<organism evidence="2 3">
    <name type="scientific">Marinactinospora thermotolerans DSM 45154</name>
    <dbReference type="NCBI Taxonomy" id="1122192"/>
    <lineage>
        <taxon>Bacteria</taxon>
        <taxon>Bacillati</taxon>
        <taxon>Actinomycetota</taxon>
        <taxon>Actinomycetes</taxon>
        <taxon>Streptosporangiales</taxon>
        <taxon>Nocardiopsidaceae</taxon>
        <taxon>Marinactinospora</taxon>
    </lineage>
</organism>
<protein>
    <recommendedName>
        <fullName evidence="1">YlxR domain-containing protein</fullName>
    </recommendedName>
</protein>
<feature type="domain" description="YlxR" evidence="1">
    <location>
        <begin position="14"/>
        <end position="86"/>
    </location>
</feature>
<dbReference type="InterPro" id="IPR007393">
    <property type="entry name" value="YlxR_dom"/>
</dbReference>
<dbReference type="PANTHER" id="PTHR34215:SF1">
    <property type="entry name" value="YLXR DOMAIN-CONTAINING PROTEIN"/>
    <property type="match status" value="1"/>
</dbReference>
<keyword evidence="3" id="KW-1185">Reference proteome</keyword>
<name>A0A1T4LH97_9ACTN</name>
<dbReference type="Proteomes" id="UP000190637">
    <property type="component" value="Unassembled WGS sequence"/>
</dbReference>
<dbReference type="InterPro" id="IPR035931">
    <property type="entry name" value="YlxR-like_sf"/>
</dbReference>
<evidence type="ECO:0000259" key="1">
    <source>
        <dbReference type="Pfam" id="PF04296"/>
    </source>
</evidence>
<sequence>MTSSGSGTAPTPERTCVGCRTRASKGELLRLVLDGDMVRPDPRGNRPGRGAYIHFDLRCLQAAERRRAWSRAFRESRRVDASPVADHLAALGRV</sequence>
<dbReference type="OrthoDB" id="5244965at2"/>
<dbReference type="InterPro" id="IPR037465">
    <property type="entry name" value="YlxR"/>
</dbReference>
<dbReference type="SUPFAM" id="SSF64376">
    <property type="entry name" value="YlxR-like"/>
    <property type="match status" value="1"/>
</dbReference>
<proteinExistence type="predicted"/>
<dbReference type="Gene3D" id="3.30.1230.10">
    <property type="entry name" value="YlxR-like"/>
    <property type="match status" value="1"/>
</dbReference>
<evidence type="ECO:0000313" key="2">
    <source>
        <dbReference type="EMBL" id="SJZ53804.1"/>
    </source>
</evidence>
<dbReference type="PANTHER" id="PTHR34215">
    <property type="entry name" value="BLL0784 PROTEIN"/>
    <property type="match status" value="1"/>
</dbReference>
<reference evidence="2 3" key="1">
    <citation type="submission" date="2017-02" db="EMBL/GenBank/DDBJ databases">
        <authorList>
            <person name="Peterson S.W."/>
        </authorList>
    </citation>
    <scope>NUCLEOTIDE SEQUENCE [LARGE SCALE GENOMIC DNA]</scope>
    <source>
        <strain evidence="2 3">DSM 45154</strain>
    </source>
</reference>
<dbReference type="EMBL" id="FUWS01000002">
    <property type="protein sequence ID" value="SJZ53804.1"/>
    <property type="molecule type" value="Genomic_DNA"/>
</dbReference>
<gene>
    <name evidence="2" type="ORF">SAMN02745673_00668</name>
</gene>